<name>A0A323T940_9BACI</name>
<dbReference type="GO" id="GO:0008080">
    <property type="term" value="F:N-acetyltransferase activity"/>
    <property type="evidence" value="ECO:0007669"/>
    <property type="project" value="InterPro"/>
</dbReference>
<dbReference type="NCBIfam" id="TIGR03827">
    <property type="entry name" value="GNAT_ablB"/>
    <property type="match status" value="1"/>
</dbReference>
<dbReference type="SUPFAM" id="SSF55729">
    <property type="entry name" value="Acyl-CoA N-acyltransferases (Nat)"/>
    <property type="match status" value="1"/>
</dbReference>
<dbReference type="AlphaFoldDB" id="A0A323T940"/>
<keyword evidence="2" id="KW-1185">Reference proteome</keyword>
<proteinExistence type="predicted"/>
<sequence length="294" mass="34025">MIYKGGVSSPMTILKDHSFTTSVFSIPILFEPISRRLKIYSLPENHLIDRFIEVVKKLAIEKKCDKVIFYVTLSQQPIINAYADRYEGMIEAFFNGEDAHIFALFLDTDRDQTSLTQLEKNVFRLVHRKKGQGPSHRFQLPPGYFMRWGRKDDVYQMATLYETVFASYPTPMNEPDFITKMMDDDVYFLVVEHKRKIVSACSADLMKKFSAAELSDCATYREHRSKQLLSYQVAHLIPRLKKIGVKTLFSYSRSISAGMNLVNAKHGFHFGGRMIKNSNICGRLENMNIWYKAL</sequence>
<dbReference type="Proteomes" id="UP000248214">
    <property type="component" value="Unassembled WGS sequence"/>
</dbReference>
<comment type="caution">
    <text evidence="1">The sequence shown here is derived from an EMBL/GenBank/DDBJ whole genome shotgun (WGS) entry which is preliminary data.</text>
</comment>
<evidence type="ECO:0000313" key="1">
    <source>
        <dbReference type="EMBL" id="PYZ91686.1"/>
    </source>
</evidence>
<organism evidence="1 2">
    <name type="scientific">Salipaludibacillus keqinensis</name>
    <dbReference type="NCBI Taxonomy" id="2045207"/>
    <lineage>
        <taxon>Bacteria</taxon>
        <taxon>Bacillati</taxon>
        <taxon>Bacillota</taxon>
        <taxon>Bacilli</taxon>
        <taxon>Bacillales</taxon>
        <taxon>Bacillaceae</taxon>
    </lineage>
</organism>
<protein>
    <submittedName>
        <fullName evidence="1">Putative beta-lysine N-acetyltransferase</fullName>
    </submittedName>
</protein>
<dbReference type="EMBL" id="PDOD01000006">
    <property type="protein sequence ID" value="PYZ91686.1"/>
    <property type="molecule type" value="Genomic_DNA"/>
</dbReference>
<dbReference type="Gene3D" id="3.40.630.30">
    <property type="match status" value="1"/>
</dbReference>
<evidence type="ECO:0000313" key="2">
    <source>
        <dbReference type="Proteomes" id="UP000248214"/>
    </source>
</evidence>
<reference evidence="1 2" key="1">
    <citation type="submission" date="2017-10" db="EMBL/GenBank/DDBJ databases">
        <title>Bacillus sp. nov., a halophilic bacterium isolated from a Keqin Lake.</title>
        <authorList>
            <person name="Wang H."/>
        </authorList>
    </citation>
    <scope>NUCLEOTIDE SEQUENCE [LARGE SCALE GENOMIC DNA]</scope>
    <source>
        <strain evidence="1 2">KQ-12</strain>
    </source>
</reference>
<dbReference type="InterPro" id="IPR022525">
    <property type="entry name" value="GNAT_AblB"/>
</dbReference>
<dbReference type="InterPro" id="IPR016181">
    <property type="entry name" value="Acyl_CoA_acyltransferase"/>
</dbReference>
<accession>A0A323T940</accession>
<gene>
    <name evidence="1" type="primary">ablB</name>
    <name evidence="1" type="ORF">CR194_18835</name>
</gene>
<keyword evidence="1" id="KW-0808">Transferase</keyword>